<comment type="caution">
    <text evidence="2">The sequence shown here is derived from an EMBL/GenBank/DDBJ whole genome shotgun (WGS) entry which is preliminary data.</text>
</comment>
<dbReference type="InterPro" id="IPR027463">
    <property type="entry name" value="AcrB_DN_DC_subdom"/>
</dbReference>
<feature type="transmembrane region" description="Helical" evidence="1">
    <location>
        <begin position="460"/>
        <end position="479"/>
    </location>
</feature>
<dbReference type="Pfam" id="PF00873">
    <property type="entry name" value="ACR_tran"/>
    <property type="match status" value="1"/>
</dbReference>
<gene>
    <name evidence="2" type="ORF">HY076_03590</name>
</gene>
<keyword evidence="1" id="KW-1133">Transmembrane helix</keyword>
<keyword evidence="1" id="KW-0472">Membrane</keyword>
<feature type="transmembrane region" description="Helical" evidence="1">
    <location>
        <begin position="356"/>
        <end position="376"/>
    </location>
</feature>
<dbReference type="Gene3D" id="3.30.70.1320">
    <property type="entry name" value="Multidrug efflux transporter AcrB pore domain like"/>
    <property type="match status" value="1"/>
</dbReference>
<dbReference type="GO" id="GO:0042910">
    <property type="term" value="F:xenobiotic transmembrane transporter activity"/>
    <property type="evidence" value="ECO:0007669"/>
    <property type="project" value="TreeGrafter"/>
</dbReference>
<feature type="non-terminal residue" evidence="2">
    <location>
        <position position="532"/>
    </location>
</feature>
<feature type="transmembrane region" description="Helical" evidence="1">
    <location>
        <begin position="427"/>
        <end position="448"/>
    </location>
</feature>
<keyword evidence="1" id="KW-0812">Transmembrane</keyword>
<dbReference type="Gene3D" id="3.30.2090.10">
    <property type="entry name" value="Multidrug efflux transporter AcrB TolC docking domain, DN and DC subdomains"/>
    <property type="match status" value="1"/>
</dbReference>
<name>A0A9D6L3X2_UNCEI</name>
<sequence>MSLPRWSLRNPVTAGMVLLSVLMVGAIAVPKLPLAFLPEVSFPSLEIMIPYPNALPAQVEEEITRPAEEALATLSRVRRINSWSSSNAANISVQFDWGEDIAPLRVEAREKLERIRDQLPVDVDQIQVNSFRSSDIPVLECRIAADRDLSRDYELLNRHVADPLRRVPGVAKVELYGVEPPQVRIDFSLAALQRHGLDAGQVLNRLDAASRSLNAGMMRHGQEEWPLRVVNQFGSVEEFRRFPVDAQGLMLGDVATVALAEPDLDYGRHLDHARAIGLNVIKESGANTVGVADRANRVLQEIGRDPLLSGIRVLAFTDQGKDIRNSLQGLLESGLIGAVLATFVLFFFLRNTVTTMVVAAAIPFSLLATAALLYFTGRSLNILSMMGLMLAVDMLVDNAVVVLESIHRHRERGLGTLRATLLGCREVTPAVVCATCTSMIVFLPLVLGGRTEITTWIGEVGRTIIFALACSLFLSLTAIPLAMGRMLRAGVGPEARLLTMLAGLHQRVLGWTLRHRPATAGIAVGVLAIAIA</sequence>
<feature type="transmembrane region" description="Helical" evidence="1">
    <location>
        <begin position="329"/>
        <end position="349"/>
    </location>
</feature>
<dbReference type="SUPFAM" id="SSF82866">
    <property type="entry name" value="Multidrug efflux transporter AcrB transmembrane domain"/>
    <property type="match status" value="1"/>
</dbReference>
<dbReference type="PRINTS" id="PR00702">
    <property type="entry name" value="ACRIFLAVINRP"/>
</dbReference>
<dbReference type="AlphaFoldDB" id="A0A9D6L3X2"/>
<evidence type="ECO:0000256" key="1">
    <source>
        <dbReference type="SAM" id="Phobius"/>
    </source>
</evidence>
<dbReference type="InterPro" id="IPR001036">
    <property type="entry name" value="Acrflvin-R"/>
</dbReference>
<dbReference type="EMBL" id="JACQAY010000107">
    <property type="protein sequence ID" value="MBI3539337.1"/>
    <property type="molecule type" value="Genomic_DNA"/>
</dbReference>
<organism evidence="2 3">
    <name type="scientific">Eiseniibacteriota bacterium</name>
    <dbReference type="NCBI Taxonomy" id="2212470"/>
    <lineage>
        <taxon>Bacteria</taxon>
        <taxon>Candidatus Eiseniibacteriota</taxon>
    </lineage>
</organism>
<evidence type="ECO:0000313" key="2">
    <source>
        <dbReference type="EMBL" id="MBI3539337.1"/>
    </source>
</evidence>
<dbReference type="SUPFAM" id="SSF82714">
    <property type="entry name" value="Multidrug efflux transporter AcrB TolC docking domain, DN and DC subdomains"/>
    <property type="match status" value="1"/>
</dbReference>
<dbReference type="SUPFAM" id="SSF82693">
    <property type="entry name" value="Multidrug efflux transporter AcrB pore domain, PN1, PN2, PC1 and PC2 subdomains"/>
    <property type="match status" value="2"/>
</dbReference>
<dbReference type="PANTHER" id="PTHR32063:SF73">
    <property type="entry name" value="RND SUPERFAMILY EFFLUX PUMP PERMEASE COMPONENT 1"/>
    <property type="match status" value="1"/>
</dbReference>
<dbReference type="GO" id="GO:0005886">
    <property type="term" value="C:plasma membrane"/>
    <property type="evidence" value="ECO:0007669"/>
    <property type="project" value="TreeGrafter"/>
</dbReference>
<dbReference type="Gene3D" id="3.30.70.1430">
    <property type="entry name" value="Multidrug efflux transporter AcrB pore domain"/>
    <property type="match status" value="1"/>
</dbReference>
<dbReference type="Gene3D" id="1.20.1640.10">
    <property type="entry name" value="Multidrug efflux transporter AcrB transmembrane domain"/>
    <property type="match status" value="2"/>
</dbReference>
<dbReference type="Proteomes" id="UP000807850">
    <property type="component" value="Unassembled WGS sequence"/>
</dbReference>
<protein>
    <submittedName>
        <fullName evidence="2">Efflux RND transporter permease subunit</fullName>
    </submittedName>
</protein>
<reference evidence="2" key="1">
    <citation type="submission" date="2020-07" db="EMBL/GenBank/DDBJ databases">
        <title>Huge and variable diversity of episymbiotic CPR bacteria and DPANN archaea in groundwater ecosystems.</title>
        <authorList>
            <person name="He C.Y."/>
            <person name="Keren R."/>
            <person name="Whittaker M."/>
            <person name="Farag I.F."/>
            <person name="Doudna J."/>
            <person name="Cate J.H.D."/>
            <person name="Banfield J.F."/>
        </authorList>
    </citation>
    <scope>NUCLEOTIDE SEQUENCE</scope>
    <source>
        <strain evidence="2">NC_groundwater_928_Pr1_S-0.2um_72_17</strain>
    </source>
</reference>
<dbReference type="PANTHER" id="PTHR32063">
    <property type="match status" value="1"/>
</dbReference>
<evidence type="ECO:0000313" key="3">
    <source>
        <dbReference type="Proteomes" id="UP000807850"/>
    </source>
</evidence>
<proteinExistence type="predicted"/>
<accession>A0A9D6L3X2</accession>